<feature type="chain" id="PRO_5044659246" evidence="11">
    <location>
        <begin position="25"/>
        <end position="503"/>
    </location>
</feature>
<keyword evidence="4 11" id="KW-0732">Signal</keyword>
<dbReference type="CDD" id="cd15039">
    <property type="entry name" value="7tmB3_Methuselah-like"/>
    <property type="match status" value="1"/>
</dbReference>
<feature type="transmembrane region" description="Helical" evidence="10">
    <location>
        <begin position="301"/>
        <end position="323"/>
    </location>
</feature>
<evidence type="ECO:0000259" key="12">
    <source>
        <dbReference type="PROSITE" id="PS50261"/>
    </source>
</evidence>
<dbReference type="GO" id="GO:0007166">
    <property type="term" value="P:cell surface receptor signaling pathway"/>
    <property type="evidence" value="ECO:0007669"/>
    <property type="project" value="InterPro"/>
</dbReference>
<keyword evidence="3 10" id="KW-0812">Transmembrane</keyword>
<evidence type="ECO:0000256" key="2">
    <source>
        <dbReference type="ARBA" id="ARBA00008979"/>
    </source>
</evidence>
<evidence type="ECO:0000256" key="1">
    <source>
        <dbReference type="ARBA" id="ARBA00004141"/>
    </source>
</evidence>
<accession>A0A8B6XE77</accession>
<evidence type="ECO:0000313" key="13">
    <source>
        <dbReference type="EnsemblMetazoa" id="XP_001120679"/>
    </source>
</evidence>
<keyword evidence="5 10" id="KW-1133">Transmembrane helix</keyword>
<dbReference type="PROSITE" id="PS50261">
    <property type="entry name" value="G_PROTEIN_RECEP_F2_4"/>
    <property type="match status" value="1"/>
</dbReference>
<evidence type="ECO:0000256" key="3">
    <source>
        <dbReference type="ARBA" id="ARBA00022692"/>
    </source>
</evidence>
<organism evidence="13">
    <name type="scientific">Apis mellifera</name>
    <name type="common">Honeybee</name>
    <dbReference type="NCBI Taxonomy" id="7460"/>
    <lineage>
        <taxon>Eukaryota</taxon>
        <taxon>Metazoa</taxon>
        <taxon>Ecdysozoa</taxon>
        <taxon>Arthropoda</taxon>
        <taxon>Hexapoda</taxon>
        <taxon>Insecta</taxon>
        <taxon>Pterygota</taxon>
        <taxon>Neoptera</taxon>
        <taxon>Endopterygota</taxon>
        <taxon>Hymenoptera</taxon>
        <taxon>Apocrita</taxon>
        <taxon>Aculeata</taxon>
        <taxon>Apoidea</taxon>
        <taxon>Anthophila</taxon>
        <taxon>Apidae</taxon>
        <taxon>Apis</taxon>
    </lineage>
</organism>
<dbReference type="OMA" id="GKALCHY"/>
<dbReference type="Pfam" id="PF00002">
    <property type="entry name" value="7tm_2"/>
    <property type="match status" value="1"/>
</dbReference>
<evidence type="ECO:0000313" key="14">
    <source>
        <dbReference type="Proteomes" id="UP000005203"/>
    </source>
</evidence>
<dbReference type="AlphaFoldDB" id="A0A7M7G1W3"/>
<evidence type="ECO:0000256" key="10">
    <source>
        <dbReference type="SAM" id="Phobius"/>
    </source>
</evidence>
<comment type="similarity">
    <text evidence="2">Belongs to the G-protein coupled receptor 2 family. Mth subfamily.</text>
</comment>
<feature type="transmembrane region" description="Helical" evidence="10">
    <location>
        <begin position="410"/>
        <end position="432"/>
    </location>
</feature>
<feature type="transmembrane region" description="Helical" evidence="10">
    <location>
        <begin position="444"/>
        <end position="460"/>
    </location>
</feature>
<feature type="domain" description="G-protein coupled receptors family 2 profile 2" evidence="12">
    <location>
        <begin position="182"/>
        <end position="461"/>
    </location>
</feature>
<dbReference type="KEGG" id="ame:724780"/>
<comment type="subcellular location">
    <subcellularLocation>
        <location evidence="1">Membrane</location>
        <topology evidence="1">Multi-pass membrane protein</topology>
    </subcellularLocation>
</comment>
<evidence type="ECO:0000256" key="7">
    <source>
        <dbReference type="ARBA" id="ARBA00023136"/>
    </source>
</evidence>
<reference evidence="15" key="2">
    <citation type="submission" date="2025-04" db="UniProtKB">
        <authorList>
            <consortium name="RefSeq"/>
        </authorList>
    </citation>
    <scope>IDENTIFICATION</scope>
    <source>
        <strain evidence="15">DH4</strain>
        <tissue evidence="15">Whole body</tissue>
    </source>
</reference>
<keyword evidence="8 15" id="KW-0675">Receptor</keyword>
<keyword evidence="7 10" id="KW-0472">Membrane</keyword>
<dbReference type="RefSeq" id="XP_001120679.2">
    <property type="nucleotide sequence ID" value="XM_001120679.5"/>
</dbReference>
<evidence type="ECO:0000256" key="11">
    <source>
        <dbReference type="SAM" id="SignalP"/>
    </source>
</evidence>
<dbReference type="PANTHER" id="PTHR46953">
    <property type="entry name" value="G-PROTEIN COUPLED RECEPTOR MTH-LIKE 1-RELATED"/>
    <property type="match status" value="1"/>
</dbReference>
<dbReference type="PANTHER" id="PTHR46953:SF1">
    <property type="entry name" value="G-PROTEIN COUPLED RECEPTOR MTH-LIKE 1-RELATED"/>
    <property type="match status" value="1"/>
</dbReference>
<evidence type="ECO:0000256" key="9">
    <source>
        <dbReference type="ARBA" id="ARBA00023224"/>
    </source>
</evidence>
<dbReference type="GO" id="GO:0004930">
    <property type="term" value="F:G protein-coupled receptor activity"/>
    <property type="evidence" value="ECO:0007669"/>
    <property type="project" value="UniProtKB-KW"/>
</dbReference>
<evidence type="ECO:0000256" key="4">
    <source>
        <dbReference type="ARBA" id="ARBA00022729"/>
    </source>
</evidence>
<proteinExistence type="inferred from homology"/>
<dbReference type="Gene3D" id="1.20.1070.10">
    <property type="entry name" value="Rhodopsin 7-helix transmembrane proteins"/>
    <property type="match status" value="1"/>
</dbReference>
<evidence type="ECO:0000256" key="5">
    <source>
        <dbReference type="ARBA" id="ARBA00022989"/>
    </source>
</evidence>
<dbReference type="OrthoDB" id="5854379at2759"/>
<dbReference type="InterPro" id="IPR017981">
    <property type="entry name" value="GPCR_2-like_7TM"/>
</dbReference>
<dbReference type="EnsemblMetazoa" id="XM_001120679">
    <property type="protein sequence ID" value="XP_001120679"/>
    <property type="gene ID" value="LOC724780"/>
</dbReference>
<evidence type="ECO:0000256" key="8">
    <source>
        <dbReference type="ARBA" id="ARBA00023170"/>
    </source>
</evidence>
<accession>A0A7M7G1W3</accession>
<evidence type="ECO:0000256" key="6">
    <source>
        <dbReference type="ARBA" id="ARBA00023040"/>
    </source>
</evidence>
<dbReference type="Proteomes" id="UP000005203">
    <property type="component" value="Linkage group LG3"/>
</dbReference>
<dbReference type="InterPro" id="IPR023311">
    <property type="entry name" value="Methusela_ecto_dom_2"/>
</dbReference>
<keyword evidence="6" id="KW-0297">G-protein coupled receptor</keyword>
<dbReference type="Gene3D" id="2.170.180.11">
    <property type="entry name" value="Methuselah ectodomain, domain 2"/>
    <property type="match status" value="1"/>
</dbReference>
<feature type="transmembrane region" description="Helical" evidence="10">
    <location>
        <begin position="250"/>
        <end position="280"/>
    </location>
</feature>
<protein>
    <submittedName>
        <fullName evidence="15">G-protein coupled receptor Mth2</fullName>
    </submittedName>
</protein>
<reference evidence="13" key="1">
    <citation type="submission" date="2021-01" db="UniProtKB">
        <authorList>
            <consortium name="EnsemblMetazoa"/>
        </authorList>
    </citation>
    <scope>IDENTIFICATION</scope>
    <source>
        <strain evidence="13">DH4</strain>
    </source>
</reference>
<dbReference type="InterPro" id="IPR052808">
    <property type="entry name" value="GPCR_Mth-like"/>
</dbReference>
<keyword evidence="14" id="KW-1185">Reference proteome</keyword>
<gene>
    <name evidence="13" type="primary">724780</name>
    <name evidence="15" type="synonym">LOC724780</name>
</gene>
<dbReference type="InterPro" id="IPR000832">
    <property type="entry name" value="GPCR_2_secretin-like"/>
</dbReference>
<feature type="transmembrane region" description="Helical" evidence="10">
    <location>
        <begin position="218"/>
        <end position="238"/>
    </location>
</feature>
<dbReference type="GO" id="GO:0016020">
    <property type="term" value="C:membrane"/>
    <property type="evidence" value="ECO:0007669"/>
    <property type="project" value="UniProtKB-SubCell"/>
</dbReference>
<evidence type="ECO:0000313" key="15">
    <source>
        <dbReference type="RefSeq" id="XP_001120679.2"/>
    </source>
</evidence>
<sequence length="503" mass="58400">MSGTVKKFLVLLQILFCEFTICTARLEEPPVIYSIPLENKTTTLDEYKNLPVVGKCCPIGEVFVRNVTGKAVCTVMDPFSIENFSPIFYNFNDSGYSFGKVRSTFVAIIGNPCKYKKYILNSTEDAQDFHVLLTNGSIFAREHDPRILQPGIDYCIEIIPEMGINTFVCFPEDRVIITADSRITIYACGLLISVPFLILTIAAYSITPELRDIYGKTVCHYCGCLALAFVMLVIIQLWNIELSNQTCTNIAFIIQFSFIGCFFWLNAMCIEMWLVVRFYVGKCRNRGYCREICERTEARTLFFWYSLWCWGPSVILILVSMIMDLNPMIPSTYVKNSGKESCSFKAEDKAIPYFYVPIGLLLLGNIILFILTFIKLTKYQRQLDLRRLRRNEPSDQDDRRTFRYLMKTEIVCLLIFFLNFFNWMMELIFWYINGNSFNWPSFDLVNALQGVFIFGLFVLRRPPRDFIWNRIKKFRGINEIPERQIGSMELGLLQMMNGDPMPR</sequence>
<feature type="transmembrane region" description="Helical" evidence="10">
    <location>
        <begin position="183"/>
        <end position="206"/>
    </location>
</feature>
<keyword evidence="9" id="KW-0807">Transducer</keyword>
<dbReference type="GeneID" id="724780"/>
<feature type="transmembrane region" description="Helical" evidence="10">
    <location>
        <begin position="353"/>
        <end position="377"/>
    </location>
</feature>
<feature type="signal peptide" evidence="11">
    <location>
        <begin position="1"/>
        <end position="24"/>
    </location>
</feature>
<name>A0A7M7G1W3_APIME</name>